<dbReference type="AlphaFoldDB" id="A0A1G8G7I1"/>
<evidence type="ECO:0000313" key="2">
    <source>
        <dbReference type="Proteomes" id="UP000199017"/>
    </source>
</evidence>
<organism evidence="1 2">
    <name type="scientific">Alteribacillus bidgolensis</name>
    <dbReference type="NCBI Taxonomy" id="930129"/>
    <lineage>
        <taxon>Bacteria</taxon>
        <taxon>Bacillati</taxon>
        <taxon>Bacillota</taxon>
        <taxon>Bacilli</taxon>
        <taxon>Bacillales</taxon>
        <taxon>Bacillaceae</taxon>
        <taxon>Alteribacillus</taxon>
    </lineage>
</organism>
<dbReference type="Proteomes" id="UP000199017">
    <property type="component" value="Unassembled WGS sequence"/>
</dbReference>
<dbReference type="EMBL" id="FNDU01000003">
    <property type="protein sequence ID" value="SDH90221.1"/>
    <property type="molecule type" value="Genomic_DNA"/>
</dbReference>
<protein>
    <submittedName>
        <fullName evidence="1">Uncharacterized protein</fullName>
    </submittedName>
</protein>
<sequence>MKNIVITAAAVLSLLVTLGFFIPIQLSAPPDARTIVDHTNHIYVTPPCFNQADLSNYLQEADYSEAKDLDYKPESSCTQETLIEKNVPINIALLKTIGISETKWDDETIWG</sequence>
<evidence type="ECO:0000313" key="1">
    <source>
        <dbReference type="EMBL" id="SDH90221.1"/>
    </source>
</evidence>
<dbReference type="STRING" id="930129.SAMN05216352_103254"/>
<proteinExistence type="predicted"/>
<gene>
    <name evidence="1" type="ORF">SAMN05216352_103254</name>
</gene>
<dbReference type="OrthoDB" id="2390164at2"/>
<name>A0A1G8G7I1_9BACI</name>
<accession>A0A1G8G7I1</accession>
<reference evidence="1 2" key="1">
    <citation type="submission" date="2016-10" db="EMBL/GenBank/DDBJ databases">
        <authorList>
            <person name="de Groot N.N."/>
        </authorList>
    </citation>
    <scope>NUCLEOTIDE SEQUENCE [LARGE SCALE GENOMIC DNA]</scope>
    <source>
        <strain evidence="2">P4B,CCM 7963,CECT 7998,DSM 25260,IBRC-M 10614,KCTC 13821</strain>
    </source>
</reference>
<dbReference type="RefSeq" id="WP_091582767.1">
    <property type="nucleotide sequence ID" value="NZ_FNDU01000003.1"/>
</dbReference>
<keyword evidence="2" id="KW-1185">Reference proteome</keyword>